<gene>
    <name evidence="2" type="ORF">G7K_5641-t1</name>
</gene>
<evidence type="ECO:0000313" key="3">
    <source>
        <dbReference type="Proteomes" id="UP000033140"/>
    </source>
</evidence>
<reference evidence="2 3" key="3">
    <citation type="journal article" date="2015" name="Genome Announc.">
        <title>Draft Genome Sequence of the Archiascomycetous Yeast Saitoella complicata.</title>
        <authorList>
            <person name="Yamauchi K."/>
            <person name="Kondo S."/>
            <person name="Hamamoto M."/>
            <person name="Takahashi Y."/>
            <person name="Ogura Y."/>
            <person name="Hayashi T."/>
            <person name="Nishida H."/>
        </authorList>
    </citation>
    <scope>NUCLEOTIDE SEQUENCE [LARGE SCALE GENOMIC DNA]</scope>
    <source>
        <strain evidence="2 3">NRRL Y-17804</strain>
    </source>
</reference>
<comment type="caution">
    <text evidence="2">The sequence shown here is derived from an EMBL/GenBank/DDBJ whole genome shotgun (WGS) entry which is preliminary data.</text>
</comment>
<dbReference type="Proteomes" id="UP000033140">
    <property type="component" value="Unassembled WGS sequence"/>
</dbReference>
<dbReference type="EMBL" id="BACD03000048">
    <property type="protein sequence ID" value="GAO51542.1"/>
    <property type="molecule type" value="Genomic_DNA"/>
</dbReference>
<evidence type="ECO:0000313" key="2">
    <source>
        <dbReference type="EMBL" id="GAO51542.1"/>
    </source>
</evidence>
<sequence length="392" mass="44145">MPPRILKGAAKASHKRSAAHRLVPPNRSPISSRMQLHHHLQYSPEGKKAKDRTQTHWEMNHKYPQAPWTVNAVRSWANQEQLLIDLTLEELCHDHMVVEGVKKYSLKPNINWKVCRGRSRDAPWCRLQREDDWEAFIDAVHVERNTPKVKWSAFNPIDTQCDPIRAASQPEFNQQTPVHASQTQPKARMNLRMILNATKGSLLFRPCRLSTNAPSTTSSTAMFISFLVNINTLPMISSIYGLILRHPTSVLRHLGLGPLHWIDSTRLVSALEYQFQSARTSVVILSGVTTPVPDRLLEPFKLTDQLETPESRHSSSGVPQLPTPVTAPQFDLPLPPSNQPTPTPTPTTTTIDPQMLRGLSHLQGPAADDLDGLLAYFKTKVPDYIDFDCQTV</sequence>
<reference evidence="2 3" key="1">
    <citation type="journal article" date="2011" name="J. Gen. Appl. Microbiol.">
        <title>Draft genome sequencing of the enigmatic yeast Saitoella complicata.</title>
        <authorList>
            <person name="Nishida H."/>
            <person name="Hamamoto M."/>
            <person name="Sugiyama J."/>
        </authorList>
    </citation>
    <scope>NUCLEOTIDE SEQUENCE [LARGE SCALE GENOMIC DNA]</scope>
    <source>
        <strain evidence="2 3">NRRL Y-17804</strain>
    </source>
</reference>
<keyword evidence="3" id="KW-1185">Reference proteome</keyword>
<organism evidence="2 3">
    <name type="scientific">Saitoella complicata (strain BCRC 22490 / CBS 7301 / JCM 7358 / NBRC 10748 / NRRL Y-17804)</name>
    <dbReference type="NCBI Taxonomy" id="698492"/>
    <lineage>
        <taxon>Eukaryota</taxon>
        <taxon>Fungi</taxon>
        <taxon>Dikarya</taxon>
        <taxon>Ascomycota</taxon>
        <taxon>Taphrinomycotina</taxon>
        <taxon>Taphrinomycotina incertae sedis</taxon>
        <taxon>Saitoella</taxon>
    </lineage>
</organism>
<protein>
    <submittedName>
        <fullName evidence="2">Uncharacterized protein</fullName>
    </submittedName>
</protein>
<feature type="compositionally biased region" description="Pro residues" evidence="1">
    <location>
        <begin position="333"/>
        <end position="345"/>
    </location>
</feature>
<evidence type="ECO:0000256" key="1">
    <source>
        <dbReference type="SAM" id="MobiDB-lite"/>
    </source>
</evidence>
<proteinExistence type="predicted"/>
<accession>A0A0E9NNU0</accession>
<feature type="region of interest" description="Disordered" evidence="1">
    <location>
        <begin position="305"/>
        <end position="351"/>
    </location>
</feature>
<reference evidence="2 3" key="2">
    <citation type="journal article" date="2014" name="J. Gen. Appl. Microbiol.">
        <title>The early diverging ascomycetous budding yeast Saitoella complicata has three histone deacetylases belonging to the Clr6, Hos2, and Rpd3 lineages.</title>
        <authorList>
            <person name="Nishida H."/>
            <person name="Matsumoto T."/>
            <person name="Kondo S."/>
            <person name="Hamamoto M."/>
            <person name="Yoshikawa H."/>
        </authorList>
    </citation>
    <scope>NUCLEOTIDE SEQUENCE [LARGE SCALE GENOMIC DNA]</scope>
    <source>
        <strain evidence="2 3">NRRL Y-17804</strain>
    </source>
</reference>
<name>A0A0E9NNU0_SAICN</name>
<dbReference type="AlphaFoldDB" id="A0A0E9NNU0"/>